<reference evidence="3" key="1">
    <citation type="journal article" date="2019" name="Int. J. Syst. Evol. Microbiol.">
        <title>The Global Catalogue of Microorganisms (GCM) 10K type strain sequencing project: providing services to taxonomists for standard genome sequencing and annotation.</title>
        <authorList>
            <consortium name="The Broad Institute Genomics Platform"/>
            <consortium name="The Broad Institute Genome Sequencing Center for Infectious Disease"/>
            <person name="Wu L."/>
            <person name="Ma J."/>
        </authorList>
    </citation>
    <scope>NUCLEOTIDE SEQUENCE [LARGE SCALE GENOMIC DNA]</scope>
    <source>
        <strain evidence="3">NBRC 110107</strain>
    </source>
</reference>
<evidence type="ECO:0000313" key="3">
    <source>
        <dbReference type="Proteomes" id="UP001156921"/>
    </source>
</evidence>
<comment type="caution">
    <text evidence="2">The sequence shown here is derived from an EMBL/GenBank/DDBJ whole genome shotgun (WGS) entry which is preliminary data.</text>
</comment>
<dbReference type="RefSeq" id="WP_284223703.1">
    <property type="nucleotide sequence ID" value="NZ_BSOY01000112.1"/>
</dbReference>
<keyword evidence="3" id="KW-1185">Reference proteome</keyword>
<evidence type="ECO:0000256" key="1">
    <source>
        <dbReference type="SAM" id="SignalP"/>
    </source>
</evidence>
<name>A0ABQ6BL80_9CAUL</name>
<feature type="chain" id="PRO_5046339128" description="Secreted protein" evidence="1">
    <location>
        <begin position="27"/>
        <end position="105"/>
    </location>
</feature>
<sequence length="105" mass="11066">MRAFTPFIGLAAVAAAAILPAGLASADDNGQPSARSTARAVMICGTDAATRRAFTREHGAAPIFVTAREALSVRPSDPAWSTPRCMTERELARYRDAATTFAAVR</sequence>
<dbReference type="EMBL" id="BSOY01000112">
    <property type="protein sequence ID" value="GLS02785.1"/>
    <property type="molecule type" value="Genomic_DNA"/>
</dbReference>
<feature type="signal peptide" evidence="1">
    <location>
        <begin position="1"/>
        <end position="26"/>
    </location>
</feature>
<accession>A0ABQ6BL80</accession>
<keyword evidence="1" id="KW-0732">Signal</keyword>
<dbReference type="Proteomes" id="UP001156921">
    <property type="component" value="Unassembled WGS sequence"/>
</dbReference>
<organism evidence="2 3">
    <name type="scientific">Brevundimonas denitrificans</name>
    <dbReference type="NCBI Taxonomy" id="1443434"/>
    <lineage>
        <taxon>Bacteria</taxon>
        <taxon>Pseudomonadati</taxon>
        <taxon>Pseudomonadota</taxon>
        <taxon>Alphaproteobacteria</taxon>
        <taxon>Caulobacterales</taxon>
        <taxon>Caulobacteraceae</taxon>
        <taxon>Brevundimonas</taxon>
    </lineage>
</organism>
<evidence type="ECO:0008006" key="4">
    <source>
        <dbReference type="Google" id="ProtNLM"/>
    </source>
</evidence>
<evidence type="ECO:0000313" key="2">
    <source>
        <dbReference type="EMBL" id="GLS02785.1"/>
    </source>
</evidence>
<proteinExistence type="predicted"/>
<protein>
    <recommendedName>
        <fullName evidence="4">Secreted protein</fullName>
    </recommendedName>
</protein>
<gene>
    <name evidence="2" type="ORF">GCM10007859_28160</name>
</gene>